<dbReference type="Pfam" id="PF00117">
    <property type="entry name" value="GATase"/>
    <property type="match status" value="1"/>
</dbReference>
<dbReference type="InterPro" id="IPR029062">
    <property type="entry name" value="Class_I_gatase-like"/>
</dbReference>
<evidence type="ECO:0000313" key="4">
    <source>
        <dbReference type="Proteomes" id="UP001267426"/>
    </source>
</evidence>
<dbReference type="Proteomes" id="UP001267426">
    <property type="component" value="Unassembled WGS sequence"/>
</dbReference>
<dbReference type="PANTHER" id="PTHR43418:SF4">
    <property type="entry name" value="MULTIFUNCTIONAL TRYPTOPHAN BIOSYNTHESIS PROTEIN"/>
    <property type="match status" value="1"/>
</dbReference>
<dbReference type="RefSeq" id="WP_311663317.1">
    <property type="nucleotide sequence ID" value="NZ_JAVRHT010000018.1"/>
</dbReference>
<dbReference type="EC" id="4.1.3.27" evidence="3"/>
<name>A0ABU3BRI7_9BACT</name>
<feature type="domain" description="Glutamine amidotransferase" evidence="2">
    <location>
        <begin position="3"/>
        <end position="185"/>
    </location>
</feature>
<organism evidence="3 4">
    <name type="scientific">Rubrivirga litoralis</name>
    <dbReference type="NCBI Taxonomy" id="3075598"/>
    <lineage>
        <taxon>Bacteria</taxon>
        <taxon>Pseudomonadati</taxon>
        <taxon>Rhodothermota</taxon>
        <taxon>Rhodothermia</taxon>
        <taxon>Rhodothermales</taxon>
        <taxon>Rubricoccaceae</taxon>
        <taxon>Rubrivirga</taxon>
    </lineage>
</organism>
<comment type="caution">
    <text evidence="3">The sequence shown here is derived from an EMBL/GenBank/DDBJ whole genome shotgun (WGS) entry which is preliminary data.</text>
</comment>
<accession>A0ABU3BRI7</accession>
<dbReference type="NCBIfam" id="TIGR00566">
    <property type="entry name" value="trpG_papA"/>
    <property type="match status" value="1"/>
</dbReference>
<dbReference type="InterPro" id="IPR050472">
    <property type="entry name" value="Anth_synth/Amidotransfase"/>
</dbReference>
<dbReference type="SUPFAM" id="SSF52317">
    <property type="entry name" value="Class I glutamine amidotransferase-like"/>
    <property type="match status" value="1"/>
</dbReference>
<evidence type="ECO:0000256" key="1">
    <source>
        <dbReference type="ARBA" id="ARBA00022962"/>
    </source>
</evidence>
<dbReference type="EMBL" id="JAVRHT010000018">
    <property type="protein sequence ID" value="MDT0631902.1"/>
    <property type="molecule type" value="Genomic_DNA"/>
</dbReference>
<evidence type="ECO:0000313" key="3">
    <source>
        <dbReference type="EMBL" id="MDT0631902.1"/>
    </source>
</evidence>
<protein>
    <submittedName>
        <fullName evidence="3">Aminodeoxychorismate/anthranilate synthase component II</fullName>
        <ecNumber evidence="3">4.1.3.27</ecNumber>
    </submittedName>
</protein>
<keyword evidence="1" id="KW-0315">Glutamine amidotransferase</keyword>
<dbReference type="PRINTS" id="PR00097">
    <property type="entry name" value="ANTSNTHASEII"/>
</dbReference>
<dbReference type="PANTHER" id="PTHR43418">
    <property type="entry name" value="MULTIFUNCTIONAL TRYPTOPHAN BIOSYNTHESIS PROTEIN-RELATED"/>
    <property type="match status" value="1"/>
</dbReference>
<dbReference type="GO" id="GO:0004049">
    <property type="term" value="F:anthranilate synthase activity"/>
    <property type="evidence" value="ECO:0007669"/>
    <property type="project" value="UniProtKB-EC"/>
</dbReference>
<proteinExistence type="predicted"/>
<dbReference type="PROSITE" id="PS51273">
    <property type="entry name" value="GATASE_TYPE_1"/>
    <property type="match status" value="1"/>
</dbReference>
<dbReference type="InterPro" id="IPR017926">
    <property type="entry name" value="GATASE"/>
</dbReference>
<dbReference type="CDD" id="cd01743">
    <property type="entry name" value="GATase1_Anthranilate_Synthase"/>
    <property type="match status" value="1"/>
</dbReference>
<dbReference type="PRINTS" id="PR00096">
    <property type="entry name" value="GATASE"/>
</dbReference>
<dbReference type="InterPro" id="IPR006221">
    <property type="entry name" value="TrpG/PapA_dom"/>
</dbReference>
<evidence type="ECO:0000259" key="2">
    <source>
        <dbReference type="Pfam" id="PF00117"/>
    </source>
</evidence>
<keyword evidence="4" id="KW-1185">Reference proteome</keyword>
<sequence>MILVIDNYDSFTYNLVHLVGAETDAYRVVRNDAVTLDEVEALAPAGILISPGPGRPAQAGVSEAVVERFGPSTPVLGVCLGHQAIGEVYGGRVVHAPTLMHGKTSRVHHDGRTVFEDVEQDFVATRYHSLVVDRASLPDVLEVSAETEGGVVMGFRHREHPVEGVQFHPESVLTTEGPRLVRNWVRGVLGFGVQGSQGRGGAVGTAEGA</sequence>
<gene>
    <name evidence="3" type="ORF">RM540_09110</name>
</gene>
<keyword evidence="3" id="KW-0456">Lyase</keyword>
<dbReference type="Gene3D" id="3.40.50.880">
    <property type="match status" value="1"/>
</dbReference>
<dbReference type="PRINTS" id="PR00099">
    <property type="entry name" value="CPSGATASE"/>
</dbReference>
<reference evidence="3 4" key="1">
    <citation type="submission" date="2023-09" db="EMBL/GenBank/DDBJ databases">
        <authorList>
            <person name="Rey-Velasco X."/>
        </authorList>
    </citation>
    <scope>NUCLEOTIDE SEQUENCE [LARGE SCALE GENOMIC DNA]</scope>
    <source>
        <strain evidence="3 4">F394</strain>
    </source>
</reference>